<evidence type="ECO:0000256" key="4">
    <source>
        <dbReference type="ARBA" id="ARBA00022833"/>
    </source>
</evidence>
<dbReference type="GO" id="GO:0008270">
    <property type="term" value="F:zinc ion binding"/>
    <property type="evidence" value="ECO:0007669"/>
    <property type="project" value="UniProtKB-KW"/>
</dbReference>
<evidence type="ECO:0000259" key="6">
    <source>
        <dbReference type="PROSITE" id="PS51036"/>
    </source>
</evidence>
<keyword evidence="3 5" id="KW-0863">Zinc-finger</keyword>
<name>A0A022RIR3_ERYGU</name>
<comment type="function">
    <text evidence="1">May be involved in environmental stress response.</text>
</comment>
<dbReference type="STRING" id="4155.A0A022RIR3"/>
<gene>
    <name evidence="8" type="ORF">MIMGU_mgv1a026611mg</name>
</gene>
<sequence>MDSSSSTDNGKISYLCARGCGFFGAAENRGLCSKCYSDYIKETMIKSVPATIGGQRQDFAPPPGGNTPRGIAIGKLIDVSRTGAMMEVDAANNPSASAPPAVKNRCGVCKKKVGLLGFECRCGGTFCGVHRYAEAHPCQFDFRSTGKIAIEKENPVCKADKFTDRV</sequence>
<dbReference type="GO" id="GO:0003677">
    <property type="term" value="F:DNA binding"/>
    <property type="evidence" value="ECO:0007669"/>
    <property type="project" value="InterPro"/>
</dbReference>
<evidence type="ECO:0000256" key="2">
    <source>
        <dbReference type="ARBA" id="ARBA00022723"/>
    </source>
</evidence>
<dbReference type="PROSITE" id="PS51036">
    <property type="entry name" value="ZF_A20"/>
    <property type="match status" value="1"/>
</dbReference>
<dbReference type="FunFam" id="4.10.1110.10:FF:000001">
    <property type="entry name" value="Zinc finger AN1-type containing 6"/>
    <property type="match status" value="1"/>
</dbReference>
<dbReference type="AlphaFoldDB" id="A0A022RIR3"/>
<dbReference type="SMART" id="SM00259">
    <property type="entry name" value="ZnF_A20"/>
    <property type="match status" value="1"/>
</dbReference>
<dbReference type="PANTHER" id="PTHR10634">
    <property type="entry name" value="AN1-TYPE ZINC FINGER PROTEIN"/>
    <property type="match status" value="1"/>
</dbReference>
<evidence type="ECO:0000313" key="8">
    <source>
        <dbReference type="EMBL" id="EYU40317.1"/>
    </source>
</evidence>
<evidence type="ECO:0000259" key="7">
    <source>
        <dbReference type="PROSITE" id="PS51039"/>
    </source>
</evidence>
<evidence type="ECO:0000256" key="1">
    <source>
        <dbReference type="ARBA" id="ARBA00003732"/>
    </source>
</evidence>
<dbReference type="InterPro" id="IPR050652">
    <property type="entry name" value="AN1_A20_ZnFinger"/>
</dbReference>
<dbReference type="KEGG" id="egt:105954743"/>
<reference evidence="8 9" key="1">
    <citation type="journal article" date="2013" name="Proc. Natl. Acad. Sci. U.S.A.">
        <title>Fine-scale variation in meiotic recombination in Mimulus inferred from population shotgun sequencing.</title>
        <authorList>
            <person name="Hellsten U."/>
            <person name="Wright K.M."/>
            <person name="Jenkins J."/>
            <person name="Shu S."/>
            <person name="Yuan Y."/>
            <person name="Wessler S.R."/>
            <person name="Schmutz J."/>
            <person name="Willis J.H."/>
            <person name="Rokhsar D.S."/>
        </authorList>
    </citation>
    <scope>NUCLEOTIDE SEQUENCE [LARGE SCALE GENOMIC DNA]</scope>
    <source>
        <strain evidence="9">cv. DUN x IM62</strain>
    </source>
</reference>
<dbReference type="SMART" id="SM00154">
    <property type="entry name" value="ZnF_AN1"/>
    <property type="match status" value="1"/>
</dbReference>
<dbReference type="EMBL" id="KI630404">
    <property type="protein sequence ID" value="EYU40317.1"/>
    <property type="molecule type" value="Genomic_DNA"/>
</dbReference>
<dbReference type="PhylomeDB" id="A0A022RIR3"/>
<proteinExistence type="predicted"/>
<dbReference type="InterPro" id="IPR000058">
    <property type="entry name" value="Znf_AN1"/>
</dbReference>
<dbReference type="Gene3D" id="4.10.1110.10">
    <property type="entry name" value="AN1-like Zinc finger"/>
    <property type="match status" value="1"/>
</dbReference>
<evidence type="ECO:0008006" key="10">
    <source>
        <dbReference type="Google" id="ProtNLM"/>
    </source>
</evidence>
<dbReference type="Gene3D" id="1.20.5.4770">
    <property type="match status" value="1"/>
</dbReference>
<keyword evidence="9" id="KW-1185">Reference proteome</keyword>
<accession>A0A022RIR3</accession>
<dbReference type="Proteomes" id="UP000030748">
    <property type="component" value="Unassembled WGS sequence"/>
</dbReference>
<dbReference type="SUPFAM" id="SSF118310">
    <property type="entry name" value="AN1-like Zinc finger"/>
    <property type="match status" value="1"/>
</dbReference>
<dbReference type="Pfam" id="PF01754">
    <property type="entry name" value="zf-A20"/>
    <property type="match status" value="1"/>
</dbReference>
<dbReference type="PANTHER" id="PTHR10634:SF98">
    <property type="entry name" value="ZINC FINGER A20 AND AN1 DOMAIN-CONTAINING STRESS-ASSOCIATED PROTEIN 3"/>
    <property type="match status" value="1"/>
</dbReference>
<dbReference type="PROSITE" id="PS51039">
    <property type="entry name" value="ZF_AN1"/>
    <property type="match status" value="1"/>
</dbReference>
<keyword evidence="4" id="KW-0862">Zinc</keyword>
<evidence type="ECO:0000313" key="9">
    <source>
        <dbReference type="Proteomes" id="UP000030748"/>
    </source>
</evidence>
<evidence type="ECO:0000256" key="5">
    <source>
        <dbReference type="PROSITE-ProRule" id="PRU00449"/>
    </source>
</evidence>
<feature type="domain" description="A20-type" evidence="6">
    <location>
        <begin position="10"/>
        <end position="44"/>
    </location>
</feature>
<dbReference type="Pfam" id="PF01428">
    <property type="entry name" value="zf-AN1"/>
    <property type="match status" value="1"/>
</dbReference>
<protein>
    <recommendedName>
        <fullName evidence="10">AN1-type domain-containing protein</fullName>
    </recommendedName>
</protein>
<keyword evidence="2" id="KW-0479">Metal-binding</keyword>
<dbReference type="eggNOG" id="KOG3173">
    <property type="taxonomic scope" value="Eukaryota"/>
</dbReference>
<evidence type="ECO:0000256" key="3">
    <source>
        <dbReference type="ARBA" id="ARBA00022771"/>
    </source>
</evidence>
<dbReference type="InterPro" id="IPR002653">
    <property type="entry name" value="Znf_A20"/>
</dbReference>
<dbReference type="SUPFAM" id="SSF57716">
    <property type="entry name" value="Glucocorticoid receptor-like (DNA-binding domain)"/>
    <property type="match status" value="1"/>
</dbReference>
<organism evidence="8 9">
    <name type="scientific">Erythranthe guttata</name>
    <name type="common">Yellow monkey flower</name>
    <name type="synonym">Mimulus guttatus</name>
    <dbReference type="NCBI Taxonomy" id="4155"/>
    <lineage>
        <taxon>Eukaryota</taxon>
        <taxon>Viridiplantae</taxon>
        <taxon>Streptophyta</taxon>
        <taxon>Embryophyta</taxon>
        <taxon>Tracheophyta</taxon>
        <taxon>Spermatophyta</taxon>
        <taxon>Magnoliopsida</taxon>
        <taxon>eudicotyledons</taxon>
        <taxon>Gunneridae</taxon>
        <taxon>Pentapetalae</taxon>
        <taxon>asterids</taxon>
        <taxon>lamiids</taxon>
        <taxon>Lamiales</taxon>
        <taxon>Phrymaceae</taxon>
        <taxon>Erythranthe</taxon>
    </lineage>
</organism>
<dbReference type="InterPro" id="IPR035896">
    <property type="entry name" value="AN1-like_Znf"/>
</dbReference>
<dbReference type="OrthoDB" id="428577at2759"/>
<dbReference type="OMA" id="RTGAMME"/>
<feature type="domain" description="AN1-type" evidence="7">
    <location>
        <begin position="100"/>
        <end position="146"/>
    </location>
</feature>